<name>A0A0F9S7C5_9ZZZZ</name>
<comment type="caution">
    <text evidence="1">The sequence shown here is derived from an EMBL/GenBank/DDBJ whole genome shotgun (WGS) entry which is preliminary data.</text>
</comment>
<proteinExistence type="predicted"/>
<accession>A0A0F9S7C5</accession>
<dbReference type="EMBL" id="LAZR01000774">
    <property type="protein sequence ID" value="KKN58167.1"/>
    <property type="molecule type" value="Genomic_DNA"/>
</dbReference>
<protein>
    <submittedName>
        <fullName evidence="1">Uncharacterized protein</fullName>
    </submittedName>
</protein>
<organism evidence="1">
    <name type="scientific">marine sediment metagenome</name>
    <dbReference type="NCBI Taxonomy" id="412755"/>
    <lineage>
        <taxon>unclassified sequences</taxon>
        <taxon>metagenomes</taxon>
        <taxon>ecological metagenomes</taxon>
    </lineage>
</organism>
<reference evidence="1" key="1">
    <citation type="journal article" date="2015" name="Nature">
        <title>Complex archaea that bridge the gap between prokaryotes and eukaryotes.</title>
        <authorList>
            <person name="Spang A."/>
            <person name="Saw J.H."/>
            <person name="Jorgensen S.L."/>
            <person name="Zaremba-Niedzwiedzka K."/>
            <person name="Martijn J."/>
            <person name="Lind A.E."/>
            <person name="van Eijk R."/>
            <person name="Schleper C."/>
            <person name="Guy L."/>
            <person name="Ettema T.J."/>
        </authorList>
    </citation>
    <scope>NUCLEOTIDE SEQUENCE</scope>
</reference>
<sequence length="112" mass="12241">MRYIHTGVKAYRSGITVPDVSDPAEKVDCLWAKECYFYVHVDSGTVDFIEVEALFWDSLAGVFAKGARRAAPLLPGAFVVDVKGHDAVALKVIALNGTNPDIKINYDLVQEA</sequence>
<gene>
    <name evidence="1" type="ORF">LCGC14_0555080</name>
</gene>
<dbReference type="AlphaFoldDB" id="A0A0F9S7C5"/>
<evidence type="ECO:0000313" key="1">
    <source>
        <dbReference type="EMBL" id="KKN58167.1"/>
    </source>
</evidence>